<dbReference type="GO" id="GO:0005829">
    <property type="term" value="C:cytosol"/>
    <property type="evidence" value="ECO:0007669"/>
    <property type="project" value="TreeGrafter"/>
</dbReference>
<sequence>MRRKLIAGNWKMNGSFSANRLLLSEILAGVSTTPACDILVCAPAPYLSQCAEILAKSAVAWGAQDVSAHPHGAFTGEVSAAMLADCACRYVIIGHSERRAYHAESDELTAQKVLQALANNLTPVLCVGETLEQRESGQTNSVVAGQLCAVLDVLDVGQLSRLVIAYEPVWAIGTGKTATPQMAQDVHAFLRQQVTVRDAAAANVVRILYGGSMKPDNAAELLCMADIDGGLIGGAALKSADFLAIVAAV</sequence>
<dbReference type="PANTHER" id="PTHR21139">
    <property type="entry name" value="TRIOSEPHOSPHATE ISOMERASE"/>
    <property type="match status" value="1"/>
</dbReference>
<dbReference type="FunFam" id="3.20.20.70:FF:000016">
    <property type="entry name" value="Triosephosphate isomerase"/>
    <property type="match status" value="1"/>
</dbReference>
<dbReference type="EMBL" id="JABXYJ010000002">
    <property type="protein sequence ID" value="NVO77012.1"/>
    <property type="molecule type" value="Genomic_DNA"/>
</dbReference>
<dbReference type="InterPro" id="IPR022896">
    <property type="entry name" value="TrioseP_Isoase_bac/euk"/>
</dbReference>
<dbReference type="GO" id="GO:0046166">
    <property type="term" value="P:glyceraldehyde-3-phosphate biosynthetic process"/>
    <property type="evidence" value="ECO:0007669"/>
    <property type="project" value="TreeGrafter"/>
</dbReference>
<name>A0A850Q9L9_9BURK</name>
<dbReference type="UniPathway" id="UPA00138"/>
<dbReference type="PANTHER" id="PTHR21139:SF42">
    <property type="entry name" value="TRIOSEPHOSPHATE ISOMERASE"/>
    <property type="match status" value="1"/>
</dbReference>
<keyword evidence="4 8" id="KW-0312">Gluconeogenesis</keyword>
<keyword evidence="11" id="KW-1185">Reference proteome</keyword>
<comment type="pathway">
    <text evidence="2">Carbohydrate metabolism; erythritol degradation.</text>
</comment>
<evidence type="ECO:0000256" key="7">
    <source>
        <dbReference type="ARBA" id="ARBA00023235"/>
    </source>
</evidence>
<dbReference type="InterPro" id="IPR000652">
    <property type="entry name" value="Triosephosphate_isomerase"/>
</dbReference>
<dbReference type="InterPro" id="IPR020861">
    <property type="entry name" value="Triosephosphate_isomerase_AS"/>
</dbReference>
<dbReference type="AlphaFoldDB" id="A0A850Q9L9"/>
<dbReference type="UniPathway" id="UPA00109">
    <property type="reaction ID" value="UER00189"/>
</dbReference>
<evidence type="ECO:0000313" key="11">
    <source>
        <dbReference type="Proteomes" id="UP000588051"/>
    </source>
</evidence>
<proteinExistence type="inferred from homology"/>
<dbReference type="RefSeq" id="WP_176802285.1">
    <property type="nucleotide sequence ID" value="NZ_JABXYJ010000002.1"/>
</dbReference>
<dbReference type="InterPro" id="IPR035990">
    <property type="entry name" value="TIM_sf"/>
</dbReference>
<dbReference type="HAMAP" id="MF_00147_B">
    <property type="entry name" value="TIM_B"/>
    <property type="match status" value="1"/>
</dbReference>
<dbReference type="PROSITE" id="PS00171">
    <property type="entry name" value="TIM_1"/>
    <property type="match status" value="1"/>
</dbReference>
<evidence type="ECO:0000256" key="1">
    <source>
        <dbReference type="ARBA" id="ARBA00004680"/>
    </source>
</evidence>
<evidence type="ECO:0000256" key="4">
    <source>
        <dbReference type="ARBA" id="ARBA00022432"/>
    </source>
</evidence>
<dbReference type="NCBIfam" id="TIGR00419">
    <property type="entry name" value="tim"/>
    <property type="match status" value="1"/>
</dbReference>
<evidence type="ECO:0000256" key="8">
    <source>
        <dbReference type="HAMAP-Rule" id="MF_00147"/>
    </source>
</evidence>
<reference evidence="10 11" key="1">
    <citation type="submission" date="2020-06" db="EMBL/GenBank/DDBJ databases">
        <authorList>
            <person name="Qiu C."/>
            <person name="Liu Z."/>
        </authorList>
    </citation>
    <scope>NUCLEOTIDE SEQUENCE [LARGE SCALE GENOMIC DNA]</scope>
    <source>
        <strain evidence="10 11">EM 1</strain>
    </source>
</reference>
<dbReference type="GO" id="GO:0006094">
    <property type="term" value="P:gluconeogenesis"/>
    <property type="evidence" value="ECO:0007669"/>
    <property type="project" value="UniProtKB-UniRule"/>
</dbReference>
<feature type="binding site" evidence="8">
    <location>
        <begin position="9"/>
        <end position="11"/>
    </location>
    <ligand>
        <name>substrate</name>
    </ligand>
</feature>
<feature type="active site" description="Proton acceptor" evidence="8">
    <location>
        <position position="167"/>
    </location>
</feature>
<dbReference type="SUPFAM" id="SSF51351">
    <property type="entry name" value="Triosephosphate isomerase (TIM)"/>
    <property type="match status" value="1"/>
</dbReference>
<feature type="binding site" evidence="8">
    <location>
        <position position="173"/>
    </location>
    <ligand>
        <name>substrate</name>
    </ligand>
</feature>
<comment type="subcellular location">
    <subcellularLocation>
        <location evidence="8 9">Cytoplasm</location>
    </subcellularLocation>
</comment>
<evidence type="ECO:0000256" key="5">
    <source>
        <dbReference type="ARBA" id="ARBA00022490"/>
    </source>
</evidence>
<evidence type="ECO:0000256" key="3">
    <source>
        <dbReference type="ARBA" id="ARBA00007422"/>
    </source>
</evidence>
<dbReference type="GO" id="GO:0006096">
    <property type="term" value="P:glycolytic process"/>
    <property type="evidence" value="ECO:0007669"/>
    <property type="project" value="UniProtKB-UniRule"/>
</dbReference>
<feature type="binding site" evidence="8">
    <location>
        <position position="212"/>
    </location>
    <ligand>
        <name>substrate</name>
    </ligand>
</feature>
<comment type="subunit">
    <text evidence="8 9">Homodimer.</text>
</comment>
<dbReference type="GO" id="GO:0004807">
    <property type="term" value="F:triose-phosphate isomerase activity"/>
    <property type="evidence" value="ECO:0007669"/>
    <property type="project" value="UniProtKB-UniRule"/>
</dbReference>
<dbReference type="Pfam" id="PF00121">
    <property type="entry name" value="TIM"/>
    <property type="match status" value="1"/>
</dbReference>
<gene>
    <name evidence="8" type="primary">tpiA</name>
    <name evidence="10" type="ORF">HV832_04095</name>
</gene>
<keyword evidence="6 8" id="KW-0324">Glycolysis</keyword>
<protein>
    <recommendedName>
        <fullName evidence="8 9">Triosephosphate isomerase</fullName>
        <shortName evidence="8">TIM</shortName>
        <shortName evidence="8">TPI</shortName>
        <ecNumber evidence="8 9">5.3.1.1</ecNumber>
    </recommendedName>
    <alternativeName>
        <fullName evidence="8">Triose-phosphate isomerase</fullName>
    </alternativeName>
</protein>
<accession>A0A850Q9L9</accession>
<comment type="caution">
    <text evidence="10">The sequence shown here is derived from an EMBL/GenBank/DDBJ whole genome shotgun (WGS) entry which is preliminary data.</text>
</comment>
<evidence type="ECO:0000256" key="6">
    <source>
        <dbReference type="ARBA" id="ARBA00023152"/>
    </source>
</evidence>
<comment type="pathway">
    <text evidence="8 9">Carbohydrate biosynthesis; gluconeogenesis.</text>
</comment>
<comment type="similarity">
    <text evidence="3 8 9">Belongs to the triosephosphate isomerase family.</text>
</comment>
<dbReference type="EC" id="5.3.1.1" evidence="8 9"/>
<feature type="binding site" evidence="8">
    <location>
        <begin position="233"/>
        <end position="234"/>
    </location>
    <ligand>
        <name>substrate</name>
    </ligand>
</feature>
<feature type="active site" description="Electrophile" evidence="8">
    <location>
        <position position="95"/>
    </location>
</feature>
<keyword evidence="5 8" id="KW-0963">Cytoplasm</keyword>
<comment type="catalytic activity">
    <reaction evidence="8 9">
        <text>D-glyceraldehyde 3-phosphate = dihydroxyacetone phosphate</text>
        <dbReference type="Rhea" id="RHEA:18585"/>
        <dbReference type="ChEBI" id="CHEBI:57642"/>
        <dbReference type="ChEBI" id="CHEBI:59776"/>
        <dbReference type="EC" id="5.3.1.1"/>
    </reaction>
</comment>
<keyword evidence="7 8" id="KW-0413">Isomerase</keyword>
<dbReference type="InterPro" id="IPR013785">
    <property type="entry name" value="Aldolase_TIM"/>
</dbReference>
<dbReference type="Gene3D" id="3.20.20.70">
    <property type="entry name" value="Aldolase class I"/>
    <property type="match status" value="1"/>
</dbReference>
<dbReference type="CDD" id="cd00311">
    <property type="entry name" value="TIM"/>
    <property type="match status" value="1"/>
</dbReference>
<dbReference type="PROSITE" id="PS51440">
    <property type="entry name" value="TIM_2"/>
    <property type="match status" value="1"/>
</dbReference>
<comment type="function">
    <text evidence="8">Involved in the gluconeogenesis. Catalyzes stereospecifically the conversion of dihydroxyacetone phosphate (DHAP) to D-glyceraldehyde-3-phosphate (G3P).</text>
</comment>
<dbReference type="Proteomes" id="UP000588051">
    <property type="component" value="Unassembled WGS sequence"/>
</dbReference>
<evidence type="ECO:0000256" key="2">
    <source>
        <dbReference type="ARBA" id="ARBA00004939"/>
    </source>
</evidence>
<dbReference type="GO" id="GO:0019563">
    <property type="term" value="P:glycerol catabolic process"/>
    <property type="evidence" value="ECO:0007669"/>
    <property type="project" value="TreeGrafter"/>
</dbReference>
<evidence type="ECO:0000313" key="10">
    <source>
        <dbReference type="EMBL" id="NVO77012.1"/>
    </source>
</evidence>
<comment type="pathway">
    <text evidence="1 8 9">Carbohydrate degradation; glycolysis; D-glyceraldehyde 3-phosphate from glycerone phosphate: step 1/1.</text>
</comment>
<evidence type="ECO:0000256" key="9">
    <source>
        <dbReference type="RuleBase" id="RU363013"/>
    </source>
</evidence>
<organism evidence="10 11">
    <name type="scientific">Undibacterium oligocarboniphilum</name>
    <dbReference type="NCBI Taxonomy" id="666702"/>
    <lineage>
        <taxon>Bacteria</taxon>
        <taxon>Pseudomonadati</taxon>
        <taxon>Pseudomonadota</taxon>
        <taxon>Betaproteobacteria</taxon>
        <taxon>Burkholderiales</taxon>
        <taxon>Oxalobacteraceae</taxon>
        <taxon>Undibacterium</taxon>
    </lineage>
</organism>